<sequence>MPIGSGINSPRAFQNAHGAFRFGSASGSSRRPVHPSDLPVLKYSRYIQIWAACLRLQLLRRQGYLSGQSRAPDGPASDWRWSQKRRDGGGGDGAQLAPFQKERSTAARAAMPAALLVETELEGLEGVKLLSPGGARRGSPSSLPSSSRAPRAPTGSARPARAWRATCARPRRRSRPISPTESPLPSLLSRGRAAKLQIENEAKKQTAERAGTKQAERLRRLNDGLNEKASLALEKRKEVLAENSQKAKKHNAAVEGKLKKTQAAEEHRLAELKAKLEPSIALEKRKEVLAESSQKAKKHNAAVEDKLKRTQEAEEHRLAELKAKLEPSIALEKRKEVLAESSQRAKKHNEAIAEKLKRFQEADEHRREELKAKLGRKTGSKVSGKVFSDGLGTIGVLVSPMSKFAPPARARRLSEPAVHSGSFITGAAENSAWPRLVSAMLVAAEARIRRGHPHTSRVLNYTLAPLPTTTCLV</sequence>
<feature type="coiled-coil region" evidence="1">
    <location>
        <begin position="293"/>
        <end position="324"/>
    </location>
</feature>
<feature type="region of interest" description="Disordered" evidence="2">
    <location>
        <begin position="129"/>
        <end position="190"/>
    </location>
</feature>
<gene>
    <name evidence="3" type="ORF">PCOR1329_LOCUS60427</name>
</gene>
<evidence type="ECO:0000256" key="1">
    <source>
        <dbReference type="SAM" id="Coils"/>
    </source>
</evidence>
<feature type="compositionally biased region" description="Low complexity" evidence="2">
    <location>
        <begin position="129"/>
        <end position="168"/>
    </location>
</feature>
<accession>A0ABN9VQX6</accession>
<dbReference type="Proteomes" id="UP001189429">
    <property type="component" value="Unassembled WGS sequence"/>
</dbReference>
<feature type="region of interest" description="Disordered" evidence="2">
    <location>
        <begin position="66"/>
        <end position="96"/>
    </location>
</feature>
<evidence type="ECO:0000256" key="2">
    <source>
        <dbReference type="SAM" id="MobiDB-lite"/>
    </source>
</evidence>
<evidence type="ECO:0000313" key="3">
    <source>
        <dbReference type="EMBL" id="CAK0875869.1"/>
    </source>
</evidence>
<feature type="compositionally biased region" description="Low complexity" evidence="2">
    <location>
        <begin position="176"/>
        <end position="189"/>
    </location>
</feature>
<evidence type="ECO:0000313" key="4">
    <source>
        <dbReference type="Proteomes" id="UP001189429"/>
    </source>
</evidence>
<proteinExistence type="predicted"/>
<name>A0ABN9VQX6_9DINO</name>
<protein>
    <submittedName>
        <fullName evidence="3">Uncharacterized protein</fullName>
    </submittedName>
</protein>
<reference evidence="3" key="1">
    <citation type="submission" date="2023-10" db="EMBL/GenBank/DDBJ databases">
        <authorList>
            <person name="Chen Y."/>
            <person name="Shah S."/>
            <person name="Dougan E. K."/>
            <person name="Thang M."/>
            <person name="Chan C."/>
        </authorList>
    </citation>
    <scope>NUCLEOTIDE SEQUENCE [LARGE SCALE GENOMIC DNA]</scope>
</reference>
<keyword evidence="1" id="KW-0175">Coiled coil</keyword>
<organism evidence="3 4">
    <name type="scientific">Prorocentrum cordatum</name>
    <dbReference type="NCBI Taxonomy" id="2364126"/>
    <lineage>
        <taxon>Eukaryota</taxon>
        <taxon>Sar</taxon>
        <taxon>Alveolata</taxon>
        <taxon>Dinophyceae</taxon>
        <taxon>Prorocentrales</taxon>
        <taxon>Prorocentraceae</taxon>
        <taxon>Prorocentrum</taxon>
    </lineage>
</organism>
<comment type="caution">
    <text evidence="3">The sequence shown here is derived from an EMBL/GenBank/DDBJ whole genome shotgun (WGS) entry which is preliminary data.</text>
</comment>
<dbReference type="EMBL" id="CAUYUJ010017568">
    <property type="protein sequence ID" value="CAK0875869.1"/>
    <property type="molecule type" value="Genomic_DNA"/>
</dbReference>
<keyword evidence="4" id="KW-1185">Reference proteome</keyword>